<evidence type="ECO:0000313" key="8">
    <source>
        <dbReference type="Proteomes" id="UP000718281"/>
    </source>
</evidence>
<dbReference type="SMART" id="SM00382">
    <property type="entry name" value="AAA"/>
    <property type="match status" value="1"/>
</dbReference>
<dbReference type="InterPro" id="IPR003593">
    <property type="entry name" value="AAA+_ATPase"/>
</dbReference>
<dbReference type="Pfam" id="PF00005">
    <property type="entry name" value="ABC_tran"/>
    <property type="match status" value="1"/>
</dbReference>
<evidence type="ECO:0000256" key="3">
    <source>
        <dbReference type="ARBA" id="ARBA00022741"/>
    </source>
</evidence>
<keyword evidence="3" id="KW-0547">Nucleotide-binding</keyword>
<comment type="caution">
    <text evidence="7">The sequence shown here is derived from an EMBL/GenBank/DDBJ whole genome shotgun (WGS) entry which is preliminary data.</text>
</comment>
<evidence type="ECO:0000259" key="6">
    <source>
        <dbReference type="PROSITE" id="PS50893"/>
    </source>
</evidence>
<dbReference type="SUPFAM" id="SSF52540">
    <property type="entry name" value="P-loop containing nucleoside triphosphate hydrolases"/>
    <property type="match status" value="1"/>
</dbReference>
<proteinExistence type="predicted"/>
<keyword evidence="5" id="KW-0046">Antibiotic resistance</keyword>
<protein>
    <submittedName>
        <fullName evidence="7">ABC transporter ATP-binding protein</fullName>
    </submittedName>
</protein>
<dbReference type="GO" id="GO:0016887">
    <property type="term" value="F:ATP hydrolysis activity"/>
    <property type="evidence" value="ECO:0007669"/>
    <property type="project" value="InterPro"/>
</dbReference>
<dbReference type="PANTHER" id="PTHR42711">
    <property type="entry name" value="ABC TRANSPORTER ATP-BINDING PROTEIN"/>
    <property type="match status" value="1"/>
</dbReference>
<evidence type="ECO:0000256" key="5">
    <source>
        <dbReference type="ARBA" id="ARBA00023251"/>
    </source>
</evidence>
<reference evidence="7 8" key="1">
    <citation type="submission" date="2020-10" db="EMBL/GenBank/DDBJ databases">
        <title>Connecting structure to function with the recovery of over 1000 high-quality activated sludge metagenome-assembled genomes encoding full-length rRNA genes using long-read sequencing.</title>
        <authorList>
            <person name="Singleton C.M."/>
            <person name="Petriglieri F."/>
            <person name="Kristensen J.M."/>
            <person name="Kirkegaard R.H."/>
            <person name="Michaelsen T.Y."/>
            <person name="Andersen M.H."/>
            <person name="Karst S.M."/>
            <person name="Dueholm M.S."/>
            <person name="Nielsen P.H."/>
            <person name="Albertsen M."/>
        </authorList>
    </citation>
    <scope>NUCLEOTIDE SEQUENCE [LARGE SCALE GENOMIC DNA]</scope>
    <source>
        <strain evidence="7">AalE_18-Q3-R2-46_BAT3C.188</strain>
    </source>
</reference>
<dbReference type="AlphaFoldDB" id="A0A934X7Q1"/>
<dbReference type="PROSITE" id="PS50893">
    <property type="entry name" value="ABC_TRANSPORTER_2"/>
    <property type="match status" value="1"/>
</dbReference>
<dbReference type="PANTHER" id="PTHR42711:SF18">
    <property type="entry name" value="ABC TRANSPORTER, ATP-BINDING PROTEIN"/>
    <property type="match status" value="1"/>
</dbReference>
<dbReference type="GO" id="GO:0046677">
    <property type="term" value="P:response to antibiotic"/>
    <property type="evidence" value="ECO:0007669"/>
    <property type="project" value="UniProtKB-KW"/>
</dbReference>
<dbReference type="GO" id="GO:0005524">
    <property type="term" value="F:ATP binding"/>
    <property type="evidence" value="ECO:0007669"/>
    <property type="project" value="UniProtKB-KW"/>
</dbReference>
<evidence type="ECO:0000256" key="1">
    <source>
        <dbReference type="ARBA" id="ARBA00004202"/>
    </source>
</evidence>
<gene>
    <name evidence="7" type="ORF">IPF40_12630</name>
</gene>
<keyword evidence="4 7" id="KW-0067">ATP-binding</keyword>
<name>A0A934X7Q1_9MICO</name>
<comment type="subcellular location">
    <subcellularLocation>
        <location evidence="1">Cell membrane</location>
        <topology evidence="1">Peripheral membrane protein</topology>
    </subcellularLocation>
</comment>
<evidence type="ECO:0000313" key="7">
    <source>
        <dbReference type="EMBL" id="MBK6301845.1"/>
    </source>
</evidence>
<keyword evidence="2" id="KW-0813">Transport</keyword>
<dbReference type="InterPro" id="IPR050763">
    <property type="entry name" value="ABC_transporter_ATP-binding"/>
</dbReference>
<dbReference type="Gene3D" id="3.40.50.300">
    <property type="entry name" value="P-loop containing nucleotide triphosphate hydrolases"/>
    <property type="match status" value="1"/>
</dbReference>
<organism evidence="7 8">
    <name type="scientific">Candidatus Phosphoribacter hodrii</name>
    <dbReference type="NCBI Taxonomy" id="2953743"/>
    <lineage>
        <taxon>Bacteria</taxon>
        <taxon>Bacillati</taxon>
        <taxon>Actinomycetota</taxon>
        <taxon>Actinomycetes</taxon>
        <taxon>Micrococcales</taxon>
        <taxon>Dermatophilaceae</taxon>
        <taxon>Candidatus Phosphoribacter</taxon>
    </lineage>
</organism>
<feature type="domain" description="ABC transporter" evidence="6">
    <location>
        <begin position="4"/>
        <end position="246"/>
    </location>
</feature>
<sequence length="326" mass="35115">MSILEARDLRRTFTTTTGVLRRNRKQVEAVRGVSFAIEPGELFGLLGPNGAGKTTTIKMLITLLLPTAGSANILGLDVVRDAREVRRHIGYVFGGDRGLYERLSAQDNLRYFAELYAVPARDQRARIGELLELVGLTGREKERVEGFSRGMRQRLHIARGLLHDPALLFLDEPSIGIDPVGARELRATIAGLRSAGKTILLTTHYMFEADELCDRIAVLSQGELVAEGTPAQLKARVTAGSVVEVETFSGVGPADVRGKVDAVGALPGVRSVVVDDRPDGETVVVQVEPGVDVTAAVLGTLSGIRVGRVVTREPTLEDAYVQLVSS</sequence>
<dbReference type="Proteomes" id="UP000718281">
    <property type="component" value="Unassembled WGS sequence"/>
</dbReference>
<dbReference type="InterPro" id="IPR027417">
    <property type="entry name" value="P-loop_NTPase"/>
</dbReference>
<evidence type="ECO:0000256" key="4">
    <source>
        <dbReference type="ARBA" id="ARBA00022840"/>
    </source>
</evidence>
<dbReference type="InterPro" id="IPR003439">
    <property type="entry name" value="ABC_transporter-like_ATP-bd"/>
</dbReference>
<evidence type="ECO:0000256" key="2">
    <source>
        <dbReference type="ARBA" id="ARBA00022448"/>
    </source>
</evidence>
<dbReference type="EMBL" id="JADIXZ010000005">
    <property type="protein sequence ID" value="MBK6301845.1"/>
    <property type="molecule type" value="Genomic_DNA"/>
</dbReference>
<dbReference type="GO" id="GO:0005886">
    <property type="term" value="C:plasma membrane"/>
    <property type="evidence" value="ECO:0007669"/>
    <property type="project" value="UniProtKB-SubCell"/>
</dbReference>
<accession>A0A934X7Q1</accession>